<evidence type="ECO:0000259" key="2">
    <source>
        <dbReference type="Pfam" id="PF01408"/>
    </source>
</evidence>
<dbReference type="Gene3D" id="3.30.360.10">
    <property type="entry name" value="Dihydrodipicolinate Reductase, domain 2"/>
    <property type="match status" value="1"/>
</dbReference>
<dbReference type="AlphaFoldDB" id="B1XZL4"/>
<accession>B1XZL4</accession>
<name>B1XZL4_LEPCP</name>
<organism evidence="4 5">
    <name type="scientific">Leptothrix cholodnii (strain ATCC 51168 / LMG 8142 / SP-6)</name>
    <name type="common">Leptothrix discophora (strain SP-6)</name>
    <dbReference type="NCBI Taxonomy" id="395495"/>
    <lineage>
        <taxon>Bacteria</taxon>
        <taxon>Pseudomonadati</taxon>
        <taxon>Pseudomonadota</taxon>
        <taxon>Betaproteobacteria</taxon>
        <taxon>Burkholderiales</taxon>
        <taxon>Sphaerotilaceae</taxon>
        <taxon>Leptothrix</taxon>
    </lineage>
</organism>
<dbReference type="InterPro" id="IPR055170">
    <property type="entry name" value="GFO_IDH_MocA-like_dom"/>
</dbReference>
<dbReference type="Proteomes" id="UP000001693">
    <property type="component" value="Chromosome"/>
</dbReference>
<dbReference type="OrthoDB" id="9793050at2"/>
<dbReference type="Gene3D" id="3.40.50.720">
    <property type="entry name" value="NAD(P)-binding Rossmann-like Domain"/>
    <property type="match status" value="1"/>
</dbReference>
<keyword evidence="1" id="KW-0560">Oxidoreductase</keyword>
<dbReference type="KEGG" id="lch:Lcho_4326"/>
<dbReference type="Pfam" id="PF22725">
    <property type="entry name" value="GFO_IDH_MocA_C3"/>
    <property type="match status" value="1"/>
</dbReference>
<evidence type="ECO:0000313" key="4">
    <source>
        <dbReference type="EMBL" id="ACB36577.1"/>
    </source>
</evidence>
<keyword evidence="5" id="KW-1185">Reference proteome</keyword>
<reference evidence="4 5" key="1">
    <citation type="submission" date="2008-03" db="EMBL/GenBank/DDBJ databases">
        <title>Complete sequence of Leptothrix cholodnii SP-6.</title>
        <authorList>
            <consortium name="US DOE Joint Genome Institute"/>
            <person name="Copeland A."/>
            <person name="Lucas S."/>
            <person name="Lapidus A."/>
            <person name="Glavina del Rio T."/>
            <person name="Dalin E."/>
            <person name="Tice H."/>
            <person name="Bruce D."/>
            <person name="Goodwin L."/>
            <person name="Pitluck S."/>
            <person name="Chertkov O."/>
            <person name="Brettin T."/>
            <person name="Detter J.C."/>
            <person name="Han C."/>
            <person name="Kuske C.R."/>
            <person name="Schmutz J."/>
            <person name="Larimer F."/>
            <person name="Land M."/>
            <person name="Hauser L."/>
            <person name="Kyrpides N."/>
            <person name="Lykidis A."/>
            <person name="Emerson D."/>
            <person name="Richardson P."/>
        </authorList>
    </citation>
    <scope>NUCLEOTIDE SEQUENCE [LARGE SCALE GENOMIC DNA]</scope>
    <source>
        <strain evidence="5">ATCC 51168 / LMG 8142 / SP-6</strain>
    </source>
</reference>
<feature type="domain" description="GFO/IDH/MocA-like oxidoreductase" evidence="3">
    <location>
        <begin position="128"/>
        <end position="261"/>
    </location>
</feature>
<proteinExistence type="predicted"/>
<dbReference type="Pfam" id="PF01408">
    <property type="entry name" value="GFO_IDH_MocA"/>
    <property type="match status" value="1"/>
</dbReference>
<dbReference type="SUPFAM" id="SSF55347">
    <property type="entry name" value="Glyceraldehyde-3-phosphate dehydrogenase-like, C-terminal domain"/>
    <property type="match status" value="1"/>
</dbReference>
<dbReference type="InterPro" id="IPR050463">
    <property type="entry name" value="Gfo/Idh/MocA_oxidrdct_glycsds"/>
</dbReference>
<dbReference type="RefSeq" id="WP_012349318.1">
    <property type="nucleotide sequence ID" value="NC_010524.1"/>
</dbReference>
<dbReference type="SUPFAM" id="SSF51735">
    <property type="entry name" value="NAD(P)-binding Rossmann-fold domains"/>
    <property type="match status" value="1"/>
</dbReference>
<dbReference type="HOGENOM" id="CLU_023194_6_0_4"/>
<protein>
    <submittedName>
        <fullName evidence="4">Oxidoreductase domain protein</fullName>
    </submittedName>
</protein>
<gene>
    <name evidence="4" type="ordered locus">Lcho_4326</name>
</gene>
<feature type="domain" description="Gfo/Idh/MocA-like oxidoreductase N-terminal" evidence="2">
    <location>
        <begin position="5"/>
        <end position="115"/>
    </location>
</feature>
<evidence type="ECO:0000259" key="3">
    <source>
        <dbReference type="Pfam" id="PF22725"/>
    </source>
</evidence>
<dbReference type="GO" id="GO:0016491">
    <property type="term" value="F:oxidoreductase activity"/>
    <property type="evidence" value="ECO:0007669"/>
    <property type="project" value="UniProtKB-KW"/>
</dbReference>
<evidence type="ECO:0000313" key="5">
    <source>
        <dbReference type="Proteomes" id="UP000001693"/>
    </source>
</evidence>
<dbReference type="PANTHER" id="PTHR43818">
    <property type="entry name" value="BCDNA.GH03377"/>
    <property type="match status" value="1"/>
</dbReference>
<dbReference type="InterPro" id="IPR036291">
    <property type="entry name" value="NAD(P)-bd_dom_sf"/>
</dbReference>
<sequence length="357" mass="38417">MTLALGIIGAGNIFPAYLRTLKRSRQLRIVGLADAQPAAAQARAAESGLQAMTIDALLASDADLILNLTPPLAHHDVGMKALAAGKHFFTEKPLAATFAQGKELVALAKRKKLRIGCAPDTFLGAGAQATRALIDAGTVGTIRHGTAHFMSHGPDHWHPNPAFFYQPGAGPMFDMGPYYVTHLVHHLGPVASVSGTAHTTHKTRVIPFGDNAGKTIEVDVPTHVISHLTFASGAQIVLTVSFDVWQHGHTPMELYGDDGSILCHDPNLFGGSVKFARQKDAWSRLTDKRPYTTNSRGIGLIDMAQSIEAGRPHRCSESMALHVLEVMERSLDAARTGRPQRITTTCERPAPLEAKLF</sequence>
<dbReference type="GO" id="GO:0000166">
    <property type="term" value="F:nucleotide binding"/>
    <property type="evidence" value="ECO:0007669"/>
    <property type="project" value="InterPro"/>
</dbReference>
<evidence type="ECO:0000256" key="1">
    <source>
        <dbReference type="ARBA" id="ARBA00023002"/>
    </source>
</evidence>
<dbReference type="eggNOG" id="COG0673">
    <property type="taxonomic scope" value="Bacteria"/>
</dbReference>
<dbReference type="InterPro" id="IPR000683">
    <property type="entry name" value="Gfo/Idh/MocA-like_OxRdtase_N"/>
</dbReference>
<dbReference type="STRING" id="395495.Lcho_4326"/>
<dbReference type="EMBL" id="CP001013">
    <property type="protein sequence ID" value="ACB36577.1"/>
    <property type="molecule type" value="Genomic_DNA"/>
</dbReference>
<dbReference type="PANTHER" id="PTHR43818:SF11">
    <property type="entry name" value="BCDNA.GH03377"/>
    <property type="match status" value="1"/>
</dbReference>